<dbReference type="GO" id="GO:0005634">
    <property type="term" value="C:nucleus"/>
    <property type="evidence" value="ECO:0007669"/>
    <property type="project" value="UniProtKB-SubCell"/>
</dbReference>
<keyword evidence="8" id="KW-0653">Protein transport</keyword>
<dbReference type="GO" id="GO:0005737">
    <property type="term" value="C:cytoplasm"/>
    <property type="evidence" value="ECO:0007669"/>
    <property type="project" value="UniProtKB-SubCell"/>
</dbReference>
<gene>
    <name evidence="12" type="ORF">BE221DRAFT_190635</name>
</gene>
<evidence type="ECO:0000256" key="2">
    <source>
        <dbReference type="ARBA" id="ARBA00004123"/>
    </source>
</evidence>
<keyword evidence="9" id="KW-0539">Nucleus</keyword>
<dbReference type="AlphaFoldDB" id="A0A1Y5IDM8"/>
<comment type="function">
    <text evidence="1">Directs RNA polymerase II nuclear import.</text>
</comment>
<feature type="domain" description="Transcription factor Iwr1" evidence="11">
    <location>
        <begin position="196"/>
        <end position="265"/>
    </location>
</feature>
<dbReference type="eggNOG" id="ENOG502SCFB">
    <property type="taxonomic scope" value="Eukaryota"/>
</dbReference>
<evidence type="ECO:0000256" key="10">
    <source>
        <dbReference type="SAM" id="MobiDB-lite"/>
    </source>
</evidence>
<dbReference type="GO" id="GO:0015031">
    <property type="term" value="P:protein transport"/>
    <property type="evidence" value="ECO:0007669"/>
    <property type="project" value="UniProtKB-KW"/>
</dbReference>
<dbReference type="EMBL" id="KZ155777">
    <property type="protein sequence ID" value="OUS47668.1"/>
    <property type="molecule type" value="Genomic_DNA"/>
</dbReference>
<dbReference type="Pfam" id="PF08574">
    <property type="entry name" value="Iwr1"/>
    <property type="match status" value="1"/>
</dbReference>
<feature type="region of interest" description="Disordered" evidence="10">
    <location>
        <begin position="238"/>
        <end position="298"/>
    </location>
</feature>
<feature type="compositionally biased region" description="Acidic residues" evidence="10">
    <location>
        <begin position="238"/>
        <end position="253"/>
    </location>
</feature>
<evidence type="ECO:0000256" key="7">
    <source>
        <dbReference type="ARBA" id="ARBA00022490"/>
    </source>
</evidence>
<reference evidence="12" key="1">
    <citation type="submission" date="2017-04" db="EMBL/GenBank/DDBJ databases">
        <title>Population genomics of picophytoplankton unveils novel chromosome hypervariability.</title>
        <authorList>
            <consortium name="DOE Joint Genome Institute"/>
            <person name="Blanc-Mathieu R."/>
            <person name="Krasovec M."/>
            <person name="Hebrard M."/>
            <person name="Yau S."/>
            <person name="Desgranges E."/>
            <person name="Martin J."/>
            <person name="Schackwitz W."/>
            <person name="Kuo A."/>
            <person name="Salin G."/>
            <person name="Donnadieu C."/>
            <person name="Desdevises Y."/>
            <person name="Sanchez-Ferandin S."/>
            <person name="Moreau H."/>
            <person name="Rivals E."/>
            <person name="Grigoriev I.V."/>
            <person name="Grimsley N."/>
            <person name="Eyre-Walker A."/>
            <person name="Piganeau G."/>
        </authorList>
    </citation>
    <scope>NUCLEOTIDE SEQUENCE [LARGE SCALE GENOMIC DNA]</scope>
    <source>
        <strain evidence="12">RCC 1115</strain>
    </source>
</reference>
<feature type="compositionally biased region" description="Acidic residues" evidence="10">
    <location>
        <begin position="283"/>
        <end position="298"/>
    </location>
</feature>
<keyword evidence="7" id="KW-0963">Cytoplasm</keyword>
<name>A0A1Y5IDM8_OSTTA</name>
<accession>A0A1Y5IDM8</accession>
<dbReference type="InterPro" id="IPR013883">
    <property type="entry name" value="TF_Iwr1_dom"/>
</dbReference>
<protein>
    <recommendedName>
        <fullName evidence="5">Probable RNA polymerase II nuclear localization protein SLC7A6OS</fullName>
    </recommendedName>
</protein>
<evidence type="ECO:0000259" key="11">
    <source>
        <dbReference type="Pfam" id="PF08574"/>
    </source>
</evidence>
<keyword evidence="6" id="KW-0813">Transport</keyword>
<dbReference type="InterPro" id="IPR040218">
    <property type="entry name" value="SLC7A6OS"/>
</dbReference>
<evidence type="ECO:0000256" key="9">
    <source>
        <dbReference type="ARBA" id="ARBA00023242"/>
    </source>
</evidence>
<evidence type="ECO:0000313" key="12">
    <source>
        <dbReference type="EMBL" id="OUS47668.1"/>
    </source>
</evidence>
<evidence type="ECO:0000256" key="3">
    <source>
        <dbReference type="ARBA" id="ARBA00004496"/>
    </source>
</evidence>
<proteinExistence type="inferred from homology"/>
<dbReference type="PANTHER" id="PTHR31196">
    <property type="entry name" value="RNA POLYMERASE II NUCLEAR LOCALIZATION PROTEIN SLC7A6OS-RELATED"/>
    <property type="match status" value="1"/>
</dbReference>
<comment type="similarity">
    <text evidence="4">Belongs to the IWR1/SLC7A6OS family.</text>
</comment>
<evidence type="ECO:0000256" key="8">
    <source>
        <dbReference type="ARBA" id="ARBA00022927"/>
    </source>
</evidence>
<organism evidence="12">
    <name type="scientific">Ostreococcus tauri</name>
    <name type="common">Marine green alga</name>
    <dbReference type="NCBI Taxonomy" id="70448"/>
    <lineage>
        <taxon>Eukaryota</taxon>
        <taxon>Viridiplantae</taxon>
        <taxon>Chlorophyta</taxon>
        <taxon>Mamiellophyceae</taxon>
        <taxon>Mamiellales</taxon>
        <taxon>Bathycoccaceae</taxon>
        <taxon>Ostreococcus</taxon>
    </lineage>
</organism>
<dbReference type="Proteomes" id="UP000195557">
    <property type="component" value="Unassembled WGS sequence"/>
</dbReference>
<comment type="subcellular location">
    <subcellularLocation>
        <location evidence="3">Cytoplasm</location>
    </subcellularLocation>
    <subcellularLocation>
        <location evidence="2">Nucleus</location>
    </subcellularLocation>
</comment>
<evidence type="ECO:0000256" key="5">
    <source>
        <dbReference type="ARBA" id="ARBA00017036"/>
    </source>
</evidence>
<evidence type="ECO:0000256" key="6">
    <source>
        <dbReference type="ARBA" id="ARBA00022448"/>
    </source>
</evidence>
<dbReference type="PANTHER" id="PTHR31196:SF2">
    <property type="entry name" value="RNA POLYMERASE II NUCLEAR LOCALIZATION PROTEIN SLC7A6OS-RELATED"/>
    <property type="match status" value="1"/>
</dbReference>
<evidence type="ECO:0000256" key="1">
    <source>
        <dbReference type="ARBA" id="ARBA00003202"/>
    </source>
</evidence>
<feature type="region of interest" description="Disordered" evidence="10">
    <location>
        <begin position="173"/>
        <end position="192"/>
    </location>
</feature>
<evidence type="ECO:0000256" key="4">
    <source>
        <dbReference type="ARBA" id="ARBA00010218"/>
    </source>
</evidence>
<sequence length="298" mass="32637">MVRTIVRVKRRREDASAPVIALESDGNDGESNEKMKMRRRAAELAATLDAVLEGGSAATPYGDIDRSHVDVGVARGAVRSAKRRRTCARVAQGVDEAAAMTNDAWRNQGNDASRDSEVRRGGLISEMRGSAECRFLDVVAEARRGGDDVEAESTLMCNYAPMVREYLERSGKGSASDVPAFEGEVTKPSGSEDSAEWVYDVYVMEEDGVTNDVEGGDEGDEGYLPVIRIRDFHDYVGEDDFESDFGDDDDSNAEDYFGVDYPDTESGESDGGFLPRGYRDGDESYGSDDDDFGDVWHH</sequence>